<organism evidence="4 5">
    <name type="scientific">Pseudo-nitzschia multistriata</name>
    <dbReference type="NCBI Taxonomy" id="183589"/>
    <lineage>
        <taxon>Eukaryota</taxon>
        <taxon>Sar</taxon>
        <taxon>Stramenopiles</taxon>
        <taxon>Ochrophyta</taxon>
        <taxon>Bacillariophyta</taxon>
        <taxon>Bacillariophyceae</taxon>
        <taxon>Bacillariophycidae</taxon>
        <taxon>Bacillariales</taxon>
        <taxon>Bacillariaceae</taxon>
        <taxon>Pseudo-nitzschia</taxon>
    </lineage>
</organism>
<dbReference type="PANTHER" id="PTHR43060">
    <property type="entry name" value="3-HYDROXYISOBUTYRATE DEHYDROGENASE-LIKE 1, MITOCHONDRIAL-RELATED"/>
    <property type="match status" value="1"/>
</dbReference>
<dbReference type="GO" id="GO:0050661">
    <property type="term" value="F:NADP binding"/>
    <property type="evidence" value="ECO:0007669"/>
    <property type="project" value="InterPro"/>
</dbReference>
<evidence type="ECO:0000313" key="4">
    <source>
        <dbReference type="EMBL" id="VEU33576.1"/>
    </source>
</evidence>
<keyword evidence="5" id="KW-1185">Reference proteome</keyword>
<dbReference type="InterPro" id="IPR008927">
    <property type="entry name" value="6-PGluconate_DH-like_C_sf"/>
</dbReference>
<gene>
    <name evidence="4" type="ORF">PSNMU_V1.4_AUG-EV-PASAV3_0000040</name>
</gene>
<dbReference type="InterPro" id="IPR006115">
    <property type="entry name" value="6PGDH_NADP-bd"/>
</dbReference>
<feature type="domain" description="3-hydroxyisobutyrate dehydrogenase-like NAD-binding" evidence="3">
    <location>
        <begin position="183"/>
        <end position="307"/>
    </location>
</feature>
<name>A0A448YUV7_9STRA</name>
<dbReference type="Pfam" id="PF14833">
    <property type="entry name" value="NAD_binding_11"/>
    <property type="match status" value="1"/>
</dbReference>
<dbReference type="GO" id="GO:0016491">
    <property type="term" value="F:oxidoreductase activity"/>
    <property type="evidence" value="ECO:0007669"/>
    <property type="project" value="InterPro"/>
</dbReference>
<accession>A0A448YUV7</accession>
<dbReference type="InterPro" id="IPR029154">
    <property type="entry name" value="HIBADH-like_NADP-bd"/>
</dbReference>
<dbReference type="Pfam" id="PF03446">
    <property type="entry name" value="NAD_binding_2"/>
    <property type="match status" value="1"/>
</dbReference>
<dbReference type="AlphaFoldDB" id="A0A448YUV7"/>
<dbReference type="EMBL" id="CAACVS010000003">
    <property type="protein sequence ID" value="VEU33576.1"/>
    <property type="molecule type" value="Genomic_DNA"/>
</dbReference>
<evidence type="ECO:0000259" key="2">
    <source>
        <dbReference type="Pfam" id="PF03446"/>
    </source>
</evidence>
<dbReference type="PROSITE" id="PS00895">
    <property type="entry name" value="3_HYDROXYISOBUT_DH"/>
    <property type="match status" value="1"/>
</dbReference>
<evidence type="ECO:0000256" key="1">
    <source>
        <dbReference type="SAM" id="MobiDB-lite"/>
    </source>
</evidence>
<dbReference type="Gene3D" id="2.60.120.10">
    <property type="entry name" value="Jelly Rolls"/>
    <property type="match status" value="1"/>
</dbReference>
<dbReference type="InterPro" id="IPR036291">
    <property type="entry name" value="NAD(P)-bd_dom_sf"/>
</dbReference>
<dbReference type="InterPro" id="IPR013328">
    <property type="entry name" value="6PGD_dom2"/>
</dbReference>
<dbReference type="Gene3D" id="1.10.1040.10">
    <property type="entry name" value="N-(1-d-carboxylethyl)-l-norvaline Dehydrogenase, domain 2"/>
    <property type="match status" value="1"/>
</dbReference>
<dbReference type="GO" id="GO:0051287">
    <property type="term" value="F:NAD binding"/>
    <property type="evidence" value="ECO:0007669"/>
    <property type="project" value="InterPro"/>
</dbReference>
<sequence length="572" mass="60051">MSNVTVIGLGAMGGGMARSLLRSDAVASVSGFDLNPELVSGFHGEAKQAGKAVGDEPPESLTLDKFVDAETTDVALIVLVNEAQCQSVCFDGENGRNLRSLMRPGSTVIVSSTVTPAWSKRASSGFAEAGIRFLDCPISGGPVRALAGEITMMCSGDPEDLNDADPLFRAMGTEIHVVKGGVGMGSTVKMVHQLLAGVHIAVAAEALALAAKAGLDVRQLYDIVRGAAGNSWMFGDRGKRMIEYTGKDDEKVMSSLAIFIKDMDIVYSSAKALKCPVPIATAALQQYIGGSGLGLDRKDDSQVVRAYEALSGVSVSASASAFASASASKSETPAAPPPPDGEASGTGAETEAGTSWTLPDGTEEAIVDCCEEPHHRPILSNGFVRVLEARIPPGDTTVAHRHSRPSLYIFLSEHGADLENHVLGSPGPVADRVGFGEVRYGAHSETDPLVHKLANQGSSPSEMVCLDAEVLSAAPVVRSEPLAEARHELVASHPGCRVYRLVLRPGESAEVGYPFFSLGVVMKGSTARTAIGGVSWEEARRTGRAEWKAPSAGERLSNTGDTVYEQYVVEWC</sequence>
<dbReference type="Gene3D" id="3.40.50.720">
    <property type="entry name" value="NAD(P)-binding Rossmann-like Domain"/>
    <property type="match status" value="1"/>
</dbReference>
<dbReference type="SUPFAM" id="SSF51735">
    <property type="entry name" value="NAD(P)-binding Rossmann-fold domains"/>
    <property type="match status" value="1"/>
</dbReference>
<evidence type="ECO:0000259" key="3">
    <source>
        <dbReference type="Pfam" id="PF14833"/>
    </source>
</evidence>
<dbReference type="SUPFAM" id="SSF48179">
    <property type="entry name" value="6-phosphogluconate dehydrogenase C-terminal domain-like"/>
    <property type="match status" value="1"/>
</dbReference>
<dbReference type="PANTHER" id="PTHR43060:SF17">
    <property type="entry name" value="L-THREONATE DEHYDROGENASE"/>
    <property type="match status" value="1"/>
</dbReference>
<dbReference type="InterPro" id="IPR014710">
    <property type="entry name" value="RmlC-like_jellyroll"/>
</dbReference>
<feature type="region of interest" description="Disordered" evidence="1">
    <location>
        <begin position="327"/>
        <end position="358"/>
    </location>
</feature>
<dbReference type="OrthoDB" id="48988at2759"/>
<dbReference type="Proteomes" id="UP000291116">
    <property type="component" value="Unassembled WGS sequence"/>
</dbReference>
<reference evidence="4 5" key="1">
    <citation type="submission" date="2019-01" db="EMBL/GenBank/DDBJ databases">
        <authorList>
            <person name="Ferrante I. M."/>
        </authorList>
    </citation>
    <scope>NUCLEOTIDE SEQUENCE [LARGE SCALE GENOMIC DNA]</scope>
    <source>
        <strain evidence="4 5">B856</strain>
    </source>
</reference>
<dbReference type="InterPro" id="IPR002204">
    <property type="entry name" value="3-OH-isobutyrate_DH-rel_CS"/>
</dbReference>
<evidence type="ECO:0000313" key="5">
    <source>
        <dbReference type="Proteomes" id="UP000291116"/>
    </source>
</evidence>
<proteinExistence type="predicted"/>
<protein>
    <submittedName>
        <fullName evidence="4">Uncharacterized protein</fullName>
    </submittedName>
</protein>
<feature type="domain" description="6-phosphogluconate dehydrogenase NADP-binding" evidence="2">
    <location>
        <begin position="4"/>
        <end position="176"/>
    </location>
</feature>